<dbReference type="RefSeq" id="WP_234022961.1">
    <property type="nucleotide sequence ID" value="NZ_CP012673.1"/>
</dbReference>
<dbReference type="SUPFAM" id="SSF53271">
    <property type="entry name" value="PRTase-like"/>
    <property type="match status" value="1"/>
</dbReference>
<dbReference type="Proteomes" id="UP000238348">
    <property type="component" value="Chromosome"/>
</dbReference>
<evidence type="ECO:0000313" key="3">
    <source>
        <dbReference type="EMBL" id="AUX47130.1"/>
    </source>
</evidence>
<comment type="similarity">
    <text evidence="1">Belongs to the ComF/GntX family.</text>
</comment>
<protein>
    <submittedName>
        <fullName evidence="3">Competence protein F</fullName>
    </submittedName>
</protein>
<gene>
    <name evidence="3" type="primary">comF</name>
    <name evidence="3" type="ORF">SOCE26_086420</name>
</gene>
<dbReference type="Gene3D" id="3.40.50.2020">
    <property type="match status" value="1"/>
</dbReference>
<evidence type="ECO:0000256" key="2">
    <source>
        <dbReference type="SAM" id="SignalP"/>
    </source>
</evidence>
<evidence type="ECO:0000313" key="4">
    <source>
        <dbReference type="Proteomes" id="UP000238348"/>
    </source>
</evidence>
<keyword evidence="2" id="KW-0732">Signal</keyword>
<dbReference type="EMBL" id="CP012673">
    <property type="protein sequence ID" value="AUX47130.1"/>
    <property type="molecule type" value="Genomic_DNA"/>
</dbReference>
<dbReference type="CDD" id="cd06223">
    <property type="entry name" value="PRTases_typeI"/>
    <property type="match status" value="1"/>
</dbReference>
<feature type="signal peptide" evidence="2">
    <location>
        <begin position="1"/>
        <end position="29"/>
    </location>
</feature>
<dbReference type="PANTHER" id="PTHR47505:SF1">
    <property type="entry name" value="DNA UTILIZATION PROTEIN YHGH"/>
    <property type="match status" value="1"/>
</dbReference>
<name>A0A2L0F6E6_SORCE</name>
<dbReference type="InterPro" id="IPR029057">
    <property type="entry name" value="PRTase-like"/>
</dbReference>
<dbReference type="InterPro" id="IPR000836">
    <property type="entry name" value="PRTase_dom"/>
</dbReference>
<organism evidence="3 4">
    <name type="scientific">Sorangium cellulosum</name>
    <name type="common">Polyangium cellulosum</name>
    <dbReference type="NCBI Taxonomy" id="56"/>
    <lineage>
        <taxon>Bacteria</taxon>
        <taxon>Pseudomonadati</taxon>
        <taxon>Myxococcota</taxon>
        <taxon>Polyangia</taxon>
        <taxon>Polyangiales</taxon>
        <taxon>Polyangiaceae</taxon>
        <taxon>Sorangium</taxon>
    </lineage>
</organism>
<sequence length="252" mass="26065">MSTPRILLAAAGRALVAVAARALSPPACTACDARLADAGVFCADCARTVRPSRARRAAYPLRGAAGSCVAAGAGLVAYAPFAGALADGIRRFKYEDRPDLARPLGRLLLCAALDAGMNADLLVIPVPLHPRRLAERGYNQAALLAAHVAFGLAASLAPRALCRVRTTAQQAQLSRDLRLQNVAGAFRVREPERVRGRGIALIDDVATTGATLAACRDALLDAGALSVTCLVLASAEGGADDIRSPPPSARRT</sequence>
<evidence type="ECO:0000256" key="1">
    <source>
        <dbReference type="ARBA" id="ARBA00008007"/>
    </source>
</evidence>
<dbReference type="InterPro" id="IPR051910">
    <property type="entry name" value="ComF/GntX_DNA_util-trans"/>
</dbReference>
<accession>A0A2L0F6E6</accession>
<proteinExistence type="inferred from homology"/>
<reference evidence="3 4" key="1">
    <citation type="submission" date="2015-09" db="EMBL/GenBank/DDBJ databases">
        <title>Sorangium comparison.</title>
        <authorList>
            <person name="Zaburannyi N."/>
            <person name="Bunk B."/>
            <person name="Overmann J."/>
            <person name="Mueller R."/>
        </authorList>
    </citation>
    <scope>NUCLEOTIDE SEQUENCE [LARGE SCALE GENOMIC DNA]</scope>
    <source>
        <strain evidence="3 4">So ce26</strain>
    </source>
</reference>
<dbReference type="PANTHER" id="PTHR47505">
    <property type="entry name" value="DNA UTILIZATION PROTEIN YHGH"/>
    <property type="match status" value="1"/>
</dbReference>
<feature type="chain" id="PRO_5014713956" evidence="2">
    <location>
        <begin position="30"/>
        <end position="252"/>
    </location>
</feature>
<dbReference type="AlphaFoldDB" id="A0A2L0F6E6"/>